<feature type="domain" description="FYVE-type" evidence="8">
    <location>
        <begin position="177"/>
        <end position="233"/>
    </location>
</feature>
<feature type="domain" description="FYVE-type" evidence="8">
    <location>
        <begin position="319"/>
        <end position="390"/>
    </location>
</feature>
<keyword evidence="5" id="KW-0234">DNA repair</keyword>
<keyword evidence="1" id="KW-0479">Metal-binding</keyword>
<dbReference type="AlphaFoldDB" id="A0A292PRM5"/>
<dbReference type="Gene3D" id="4.10.860.20">
    <property type="entry name" value="Rabenosyn, Rab binding domain"/>
    <property type="match status" value="1"/>
</dbReference>
<dbReference type="Pfam" id="PF11464">
    <property type="entry name" value="Rbsn"/>
    <property type="match status" value="1"/>
</dbReference>
<dbReference type="InterPro" id="IPR036531">
    <property type="entry name" value="Rbsn_Rab-bd_sf"/>
</dbReference>
<organism evidence="9 10">
    <name type="scientific">Tuber aestivum</name>
    <name type="common">summer truffle</name>
    <dbReference type="NCBI Taxonomy" id="59557"/>
    <lineage>
        <taxon>Eukaryota</taxon>
        <taxon>Fungi</taxon>
        <taxon>Dikarya</taxon>
        <taxon>Ascomycota</taxon>
        <taxon>Pezizomycotina</taxon>
        <taxon>Pezizomycetes</taxon>
        <taxon>Pezizales</taxon>
        <taxon>Tuberaceae</taxon>
        <taxon>Tuber</taxon>
    </lineage>
</organism>
<evidence type="ECO:0000259" key="8">
    <source>
        <dbReference type="PROSITE" id="PS50178"/>
    </source>
</evidence>
<evidence type="ECO:0000256" key="6">
    <source>
        <dbReference type="PROSITE-ProRule" id="PRU00091"/>
    </source>
</evidence>
<dbReference type="SMART" id="SM00064">
    <property type="entry name" value="FYVE"/>
    <property type="match status" value="2"/>
</dbReference>
<keyword evidence="4" id="KW-0862">Zinc</keyword>
<accession>A0A292PRM5</accession>
<keyword evidence="7" id="KW-0175">Coiled coil</keyword>
<dbReference type="Pfam" id="PF01363">
    <property type="entry name" value="FYVE"/>
    <property type="match status" value="2"/>
</dbReference>
<evidence type="ECO:0000256" key="4">
    <source>
        <dbReference type="ARBA" id="ARBA00022833"/>
    </source>
</evidence>
<dbReference type="InterPro" id="IPR052727">
    <property type="entry name" value="Rab4/Rab5_effector"/>
</dbReference>
<sequence length="633" mass="70820">MNTAGARPVGGRVLGSATSARRSLSPAISSVAGSGRLSPSASSISLNSEFSLRDGENEGGSMVCPICSEEMVTLLQLNRHLDDIHKEVEEVEKDDISTWFRKRMLKAKAFQPVAVLNQKLKGLDVFESNETLATARPSSNPAITSAATIEERDPDYLVTRAHWQRSTTDDYCLDPVCRKPLGAVNGSVNCRKCGKLFCEEHTMYQMKLSRSAQHEPVRGFWCRVCETCYKSREGYNDHYGAASRFALGEPQEFSERRRRTVDRAYLEVTRLEKRLTKLTQLLVNPPEPPPGTSGFIKAVTSLRSQRKAIEQSVVAWEDDANVTACPHCHQTFSQFAIRKHHCRLCGKVVCGDSRTDCSSDVGLNVSAMTNALSEKALNEMSIDVRICRACRITVFSKRDFALDLAKTPQDARAYQTLVQFEQGIKNMMPRFQKLLAEIQHIPLTAASPRDLNKNPTQAKLTEATKTRKKLLETFAQYDATAKRILNLPTASQAQLRLQKTVYQAATQFLHLNMLPLKALPKLLNTNRPASARIQTISNTNGNSKPSSSRALTMVTTEEEYSEVEVDSNAVLKEKELKEGLMVLEEQRFMVQEMLTEASKRRRFDEVAALAASLEELDREVERMNGEIAKLESY</sequence>
<evidence type="ECO:0000256" key="3">
    <source>
        <dbReference type="ARBA" id="ARBA00022771"/>
    </source>
</evidence>
<dbReference type="PANTHER" id="PTHR13510:SF44">
    <property type="entry name" value="RABENOSYN-5"/>
    <property type="match status" value="1"/>
</dbReference>
<dbReference type="GO" id="GO:0008270">
    <property type="term" value="F:zinc ion binding"/>
    <property type="evidence" value="ECO:0007669"/>
    <property type="project" value="UniProtKB-KW"/>
</dbReference>
<dbReference type="SUPFAM" id="SSF140125">
    <property type="entry name" value="Rabenosyn-5 Rab-binding domain-like"/>
    <property type="match status" value="1"/>
</dbReference>
<dbReference type="InterPro" id="IPR021565">
    <property type="entry name" value="Rbsn_Rab-bd"/>
</dbReference>
<dbReference type="PANTHER" id="PTHR13510">
    <property type="entry name" value="FYVE-FINGER-CONTAINING RAB5 EFFECTOR PROTEIN RABENOSYN-5-RELATED"/>
    <property type="match status" value="1"/>
</dbReference>
<gene>
    <name evidence="9" type="ORF">GSTUAT00006831001</name>
</gene>
<dbReference type="EMBL" id="LN891098">
    <property type="protein sequence ID" value="CUS09117.1"/>
    <property type="molecule type" value="Genomic_DNA"/>
</dbReference>
<evidence type="ECO:0000256" key="7">
    <source>
        <dbReference type="SAM" id="Coils"/>
    </source>
</evidence>
<evidence type="ECO:0000313" key="9">
    <source>
        <dbReference type="EMBL" id="CUS09117.1"/>
    </source>
</evidence>
<dbReference type="GO" id="GO:0006281">
    <property type="term" value="P:DNA repair"/>
    <property type="evidence" value="ECO:0007669"/>
    <property type="project" value="UniProtKB-KW"/>
</dbReference>
<reference evidence="9" key="1">
    <citation type="submission" date="2015-10" db="EMBL/GenBank/DDBJ databases">
        <authorList>
            <person name="Regsiter A."/>
            <person name="william w."/>
        </authorList>
    </citation>
    <scope>NUCLEOTIDE SEQUENCE</scope>
    <source>
        <strain evidence="9">Montdore</strain>
    </source>
</reference>
<protein>
    <recommendedName>
        <fullName evidence="8">FYVE-type domain-containing protein</fullName>
    </recommendedName>
</protein>
<keyword evidence="2" id="KW-0227">DNA damage</keyword>
<keyword evidence="3 6" id="KW-0863">Zinc-finger</keyword>
<keyword evidence="10" id="KW-1185">Reference proteome</keyword>
<dbReference type="InterPro" id="IPR013087">
    <property type="entry name" value="Znf_C2H2_type"/>
</dbReference>
<dbReference type="SUPFAM" id="SSF57903">
    <property type="entry name" value="FYVE/PHD zinc finger"/>
    <property type="match status" value="2"/>
</dbReference>
<dbReference type="PROSITE" id="PS50178">
    <property type="entry name" value="ZF_FYVE"/>
    <property type="match status" value="2"/>
</dbReference>
<dbReference type="Proteomes" id="UP001412239">
    <property type="component" value="Unassembled WGS sequence"/>
</dbReference>
<evidence type="ECO:0000256" key="5">
    <source>
        <dbReference type="ARBA" id="ARBA00023204"/>
    </source>
</evidence>
<dbReference type="InterPro" id="IPR011011">
    <property type="entry name" value="Znf_FYVE_PHD"/>
</dbReference>
<name>A0A292PRM5_9PEZI</name>
<dbReference type="CDD" id="cd15761">
    <property type="entry name" value="FYVE1_Vac1p_like"/>
    <property type="match status" value="1"/>
</dbReference>
<dbReference type="InterPro" id="IPR013083">
    <property type="entry name" value="Znf_RING/FYVE/PHD"/>
</dbReference>
<dbReference type="InterPro" id="IPR017455">
    <property type="entry name" value="Znf_FYVE-rel"/>
</dbReference>
<dbReference type="InterPro" id="IPR000306">
    <property type="entry name" value="Znf_FYVE"/>
</dbReference>
<dbReference type="Gene3D" id="3.30.40.10">
    <property type="entry name" value="Zinc/RING finger domain, C3HC4 (zinc finger)"/>
    <property type="match status" value="2"/>
</dbReference>
<proteinExistence type="predicted"/>
<dbReference type="GO" id="GO:0003677">
    <property type="term" value="F:DNA binding"/>
    <property type="evidence" value="ECO:0007669"/>
    <property type="project" value="InterPro"/>
</dbReference>
<feature type="coiled-coil region" evidence="7">
    <location>
        <begin position="606"/>
        <end position="633"/>
    </location>
</feature>
<dbReference type="InterPro" id="IPR006642">
    <property type="entry name" value="Rad18_UBZ4"/>
</dbReference>
<dbReference type="SMART" id="SM00734">
    <property type="entry name" value="ZnF_Rad18"/>
    <property type="match status" value="1"/>
</dbReference>
<evidence type="ECO:0000256" key="1">
    <source>
        <dbReference type="ARBA" id="ARBA00022723"/>
    </source>
</evidence>
<dbReference type="PROSITE" id="PS00028">
    <property type="entry name" value="ZINC_FINGER_C2H2_1"/>
    <property type="match status" value="1"/>
</dbReference>
<evidence type="ECO:0000313" key="10">
    <source>
        <dbReference type="Proteomes" id="UP001412239"/>
    </source>
</evidence>
<evidence type="ECO:0000256" key="2">
    <source>
        <dbReference type="ARBA" id="ARBA00022763"/>
    </source>
</evidence>
<dbReference type="CDD" id="cd15737">
    <property type="entry name" value="FYVE2_Vac1p_like"/>
    <property type="match status" value="1"/>
</dbReference>